<evidence type="ECO:0000313" key="2">
    <source>
        <dbReference type="Proteomes" id="UP000231343"/>
    </source>
</evidence>
<dbReference type="AlphaFoldDB" id="A0A2H0Y236"/>
<sequence length="68" mass="8018">MFEKIKITRIDLRQGSEELLDKVVIEIPLTIYNYRDFSSCQPIKTKINVEPKIILSLMAEFQKKIPCF</sequence>
<comment type="caution">
    <text evidence="1">The sequence shown here is derived from an EMBL/GenBank/DDBJ whole genome shotgun (WGS) entry which is preliminary data.</text>
</comment>
<accession>A0A2H0Y236</accession>
<name>A0A2H0Y236_UNCSA</name>
<gene>
    <name evidence="1" type="ORF">COT42_01075</name>
</gene>
<evidence type="ECO:0000313" key="1">
    <source>
        <dbReference type="EMBL" id="PIS31415.1"/>
    </source>
</evidence>
<proteinExistence type="predicted"/>
<protein>
    <submittedName>
        <fullName evidence="1">Uncharacterized protein</fullName>
    </submittedName>
</protein>
<reference evidence="1 2" key="1">
    <citation type="submission" date="2017-09" db="EMBL/GenBank/DDBJ databases">
        <title>Depth-based differentiation of microbial function through sediment-hosted aquifers and enrichment of novel symbionts in the deep terrestrial subsurface.</title>
        <authorList>
            <person name="Probst A.J."/>
            <person name="Ladd B."/>
            <person name="Jarett J.K."/>
            <person name="Geller-Mcgrath D.E."/>
            <person name="Sieber C.M."/>
            <person name="Emerson J.B."/>
            <person name="Anantharaman K."/>
            <person name="Thomas B.C."/>
            <person name="Malmstrom R."/>
            <person name="Stieglmeier M."/>
            <person name="Klingl A."/>
            <person name="Woyke T."/>
            <person name="Ryan C.M."/>
            <person name="Banfield J.F."/>
        </authorList>
    </citation>
    <scope>NUCLEOTIDE SEQUENCE [LARGE SCALE GENOMIC DNA]</scope>
    <source>
        <strain evidence="1">CG08_land_8_20_14_0_20_45_16</strain>
    </source>
</reference>
<organism evidence="1 2">
    <name type="scientific">Candidatus Saganbacteria bacterium CG08_land_8_20_14_0_20_45_16</name>
    <dbReference type="NCBI Taxonomy" id="2014293"/>
    <lineage>
        <taxon>Bacteria</taxon>
        <taxon>Bacillati</taxon>
        <taxon>Saganbacteria</taxon>
    </lineage>
</organism>
<dbReference type="Proteomes" id="UP000231343">
    <property type="component" value="Unassembled WGS sequence"/>
</dbReference>
<dbReference type="EMBL" id="PEYM01000016">
    <property type="protein sequence ID" value="PIS31415.1"/>
    <property type="molecule type" value="Genomic_DNA"/>
</dbReference>